<reference evidence="1" key="1">
    <citation type="submission" date="2021-01" db="EMBL/GenBank/DDBJ databases">
        <authorList>
            <person name="Lovell J.T."/>
            <person name="Bentley N."/>
            <person name="Bhattarai G."/>
            <person name="Jenkins J.W."/>
            <person name="Sreedasyam A."/>
            <person name="Alarcon Y."/>
            <person name="Bock C."/>
            <person name="Boston L."/>
            <person name="Carlson J."/>
            <person name="Cervantes K."/>
            <person name="Clermont K."/>
            <person name="Krom N."/>
            <person name="Kubenka K."/>
            <person name="Mamidi S."/>
            <person name="Mattison C."/>
            <person name="Monteros M."/>
            <person name="Pisani C."/>
            <person name="Plott C."/>
            <person name="Rajasekar S."/>
            <person name="Rhein H.S."/>
            <person name="Rohla C."/>
            <person name="Song M."/>
            <person name="Hilaire R.S."/>
            <person name="Shu S."/>
            <person name="Wells L."/>
            <person name="Wang X."/>
            <person name="Webber J."/>
            <person name="Heerema R.J."/>
            <person name="Klein P."/>
            <person name="Conner P."/>
            <person name="Grauke L."/>
            <person name="Grimwood J."/>
            <person name="Schmutz J."/>
            <person name="Randall J.J."/>
        </authorList>
    </citation>
    <scope>NUCLEOTIDE SEQUENCE</scope>
    <source>
        <tissue evidence="1">Leaf</tissue>
    </source>
</reference>
<gene>
    <name evidence="1" type="ORF">I3842_09G184300</name>
</gene>
<sequence length="77" mass="8910">MAPLVFAKHAKCLSSIIRLLHLVPIDDFCQQTHNISFTRSLFYEDQSIGCGWLTMHGQVGIHDLRMDVQHGYFTSFW</sequence>
<comment type="caution">
    <text evidence="1">The sequence shown here is derived from an EMBL/GenBank/DDBJ whole genome shotgun (WGS) entry which is preliminary data.</text>
</comment>
<name>A0A922E7G5_CARIL</name>
<evidence type="ECO:0000313" key="2">
    <source>
        <dbReference type="Proteomes" id="UP000811246"/>
    </source>
</evidence>
<organism evidence="1 2">
    <name type="scientific">Carya illinoinensis</name>
    <name type="common">Pecan</name>
    <dbReference type="NCBI Taxonomy" id="32201"/>
    <lineage>
        <taxon>Eukaryota</taxon>
        <taxon>Viridiplantae</taxon>
        <taxon>Streptophyta</taxon>
        <taxon>Embryophyta</taxon>
        <taxon>Tracheophyta</taxon>
        <taxon>Spermatophyta</taxon>
        <taxon>Magnoliopsida</taxon>
        <taxon>eudicotyledons</taxon>
        <taxon>Gunneridae</taxon>
        <taxon>Pentapetalae</taxon>
        <taxon>rosids</taxon>
        <taxon>fabids</taxon>
        <taxon>Fagales</taxon>
        <taxon>Juglandaceae</taxon>
        <taxon>Carya</taxon>
    </lineage>
</organism>
<dbReference type="EMBL" id="CM031833">
    <property type="protein sequence ID" value="KAG6697151.1"/>
    <property type="molecule type" value="Genomic_DNA"/>
</dbReference>
<dbReference type="Proteomes" id="UP000811246">
    <property type="component" value="Chromosome 9"/>
</dbReference>
<dbReference type="AlphaFoldDB" id="A0A922E7G5"/>
<accession>A0A922E7G5</accession>
<evidence type="ECO:0000313" key="1">
    <source>
        <dbReference type="EMBL" id="KAG6697151.1"/>
    </source>
</evidence>
<protein>
    <submittedName>
        <fullName evidence="1">Uncharacterized protein</fullName>
    </submittedName>
</protein>
<proteinExistence type="predicted"/>